<protein>
    <submittedName>
        <fullName evidence="2">Uncharacterized protein</fullName>
    </submittedName>
</protein>
<evidence type="ECO:0000256" key="1">
    <source>
        <dbReference type="SAM" id="MobiDB-lite"/>
    </source>
</evidence>
<dbReference type="AlphaFoldDB" id="A0A0J7YQ67"/>
<reference evidence="2 3" key="1">
    <citation type="journal article" date="2014" name="Nature">
        <title>The genome of the recently domesticated crop plant sugar beet (Beta vulgaris).</title>
        <authorList>
            <person name="Dohm J.C."/>
            <person name="Minoche A.E."/>
            <person name="Holtgrawe D."/>
            <person name="Capella-Gutierrez S."/>
            <person name="Zakrzewski F."/>
            <person name="Tafer H."/>
            <person name="Rupp O."/>
            <person name="Sorensen T.R."/>
            <person name="Stracke R."/>
            <person name="Reinhardt R."/>
            <person name="Goesmann A."/>
            <person name="Kraft T."/>
            <person name="Schulz B."/>
            <person name="Stadler P.F."/>
            <person name="Schmidt T."/>
            <person name="Gabaldon T."/>
            <person name="Lehrach H."/>
            <person name="Weisshaar B."/>
            <person name="Himmelbauer H."/>
        </authorList>
    </citation>
    <scope>NUCLEOTIDE SEQUENCE [LARGE SCALE GENOMIC DNA]</scope>
    <source>
        <tissue evidence="2">Taproot</tissue>
    </source>
</reference>
<dbReference type="Gramene" id="KMS65293">
    <property type="protein sequence ID" value="KMS65293"/>
    <property type="gene ID" value="BVRB_037450"/>
</dbReference>
<evidence type="ECO:0000313" key="3">
    <source>
        <dbReference type="Proteomes" id="UP000035740"/>
    </source>
</evidence>
<evidence type="ECO:0000313" key="2">
    <source>
        <dbReference type="EMBL" id="KMS65293.1"/>
    </source>
</evidence>
<name>A0A0J7YQ67_BETVV</name>
<keyword evidence="3" id="KW-1185">Reference proteome</keyword>
<organism evidence="2 3">
    <name type="scientific">Beta vulgaris subsp. vulgaris</name>
    <name type="common">Beet</name>
    <dbReference type="NCBI Taxonomy" id="3555"/>
    <lineage>
        <taxon>Eukaryota</taxon>
        <taxon>Viridiplantae</taxon>
        <taxon>Streptophyta</taxon>
        <taxon>Embryophyta</taxon>
        <taxon>Tracheophyta</taxon>
        <taxon>Spermatophyta</taxon>
        <taxon>Magnoliopsida</taxon>
        <taxon>eudicotyledons</taxon>
        <taxon>Gunneridae</taxon>
        <taxon>Pentapetalae</taxon>
        <taxon>Caryophyllales</taxon>
        <taxon>Chenopodiaceae</taxon>
        <taxon>Betoideae</taxon>
        <taxon>Beta</taxon>
    </lineage>
</organism>
<dbReference type="Proteomes" id="UP000035740">
    <property type="component" value="Unassembled WGS sequence"/>
</dbReference>
<sequence length="66" mass="7034">MAVSLFKIGAGRRAKTKLDDQAAQAPDGKKKKSAAASKLPARRHQSLLTVCDCSENDGRYARAGFA</sequence>
<gene>
    <name evidence="2" type="ORF">BVRB_037450</name>
</gene>
<proteinExistence type="predicted"/>
<accession>A0A0J7YQ67</accession>
<feature type="region of interest" description="Disordered" evidence="1">
    <location>
        <begin position="13"/>
        <end position="42"/>
    </location>
</feature>
<dbReference type="EMBL" id="KQ111245">
    <property type="protein sequence ID" value="KMS65293.1"/>
    <property type="molecule type" value="Genomic_DNA"/>
</dbReference>